<accession>A0A420HWA8</accession>
<protein>
    <recommendedName>
        <fullName evidence="3">CCHC-type domain-containing protein</fullName>
    </recommendedName>
</protein>
<evidence type="ECO:0008006" key="3">
    <source>
        <dbReference type="Google" id="ProtNLM"/>
    </source>
</evidence>
<dbReference type="STRING" id="212602.A0A420HWA8"/>
<evidence type="ECO:0000313" key="2">
    <source>
        <dbReference type="Proteomes" id="UP000286134"/>
    </source>
</evidence>
<dbReference type="EMBL" id="MCFK01003930">
    <property type="protein sequence ID" value="RKF61741.1"/>
    <property type="molecule type" value="Genomic_DNA"/>
</dbReference>
<dbReference type="AlphaFoldDB" id="A0A420HWA8"/>
<reference evidence="1 2" key="1">
    <citation type="journal article" date="2018" name="BMC Genomics">
        <title>Comparative genome analyses reveal sequence features reflecting distinct modes of host-adaptation between dicot and monocot powdery mildew.</title>
        <authorList>
            <person name="Wu Y."/>
            <person name="Ma X."/>
            <person name="Pan Z."/>
            <person name="Kale S.D."/>
            <person name="Song Y."/>
            <person name="King H."/>
            <person name="Zhang Q."/>
            <person name="Presley C."/>
            <person name="Deng X."/>
            <person name="Wei C.I."/>
            <person name="Xiao S."/>
        </authorList>
    </citation>
    <scope>NUCLEOTIDE SEQUENCE [LARGE SCALE GENOMIC DNA]</scope>
    <source>
        <strain evidence="1">UMSG2</strain>
    </source>
</reference>
<proteinExistence type="predicted"/>
<organism evidence="1 2">
    <name type="scientific">Erysiphe neolycopersici</name>
    <dbReference type="NCBI Taxonomy" id="212602"/>
    <lineage>
        <taxon>Eukaryota</taxon>
        <taxon>Fungi</taxon>
        <taxon>Dikarya</taxon>
        <taxon>Ascomycota</taxon>
        <taxon>Pezizomycotina</taxon>
        <taxon>Leotiomycetes</taxon>
        <taxon>Erysiphales</taxon>
        <taxon>Erysiphaceae</taxon>
        <taxon>Erysiphe</taxon>
    </lineage>
</organism>
<keyword evidence="2" id="KW-1185">Reference proteome</keyword>
<dbReference type="Proteomes" id="UP000286134">
    <property type="component" value="Unassembled WGS sequence"/>
</dbReference>
<evidence type="ECO:0000313" key="1">
    <source>
        <dbReference type="EMBL" id="RKF61741.1"/>
    </source>
</evidence>
<gene>
    <name evidence="1" type="ORF">OnM2_039037c</name>
</gene>
<name>A0A420HWA8_9PEZI</name>
<comment type="caution">
    <text evidence="1">The sequence shown here is derived from an EMBL/GenBank/DDBJ whole genome shotgun (WGS) entry which is preliminary data.</text>
</comment>
<sequence length="132" mass="14860">MEATRKWIDRRYSNRGLIPQSAQLSSNEPNGDPMDWEPIQTFNIASAQRNMTHQTQQTNLGRASWVSREETRQRIATGLCFRCGGRGYQIKTCSLLPGFIPNRQSKNLRSMPNFATASVLIDQESDNVAGNA</sequence>